<dbReference type="Proteomes" id="UP000516093">
    <property type="component" value="Chromosome"/>
</dbReference>
<dbReference type="RefSeq" id="WP_187734012.1">
    <property type="nucleotide sequence ID" value="NZ_BMFN01000001.1"/>
</dbReference>
<dbReference type="InterPro" id="IPR000326">
    <property type="entry name" value="PAP2/HPO"/>
</dbReference>
<accession>A0A7H0GZU1</accession>
<feature type="domain" description="Phosphatidic acid phosphatase type 2/haloperoxidase" evidence="2">
    <location>
        <begin position="121"/>
        <end position="240"/>
    </location>
</feature>
<keyword evidence="1" id="KW-0472">Membrane</keyword>
<evidence type="ECO:0000256" key="1">
    <source>
        <dbReference type="SAM" id="Phobius"/>
    </source>
</evidence>
<keyword evidence="1" id="KW-1133">Transmembrane helix</keyword>
<protein>
    <submittedName>
        <fullName evidence="3">Phosphatase PAP2 family protein</fullName>
    </submittedName>
</protein>
<dbReference type="Gene3D" id="1.20.144.10">
    <property type="entry name" value="Phosphatidic acid phosphatase type 2/haloperoxidase"/>
    <property type="match status" value="1"/>
</dbReference>
<keyword evidence="1" id="KW-0812">Transmembrane</keyword>
<proteinExistence type="predicted"/>
<name>A0A7H0GZU1_9BACT</name>
<keyword evidence="4" id="KW-1185">Reference proteome</keyword>
<evidence type="ECO:0000313" key="3">
    <source>
        <dbReference type="EMBL" id="QNP53807.1"/>
    </source>
</evidence>
<evidence type="ECO:0000259" key="2">
    <source>
        <dbReference type="SMART" id="SM00014"/>
    </source>
</evidence>
<feature type="transmembrane region" description="Helical" evidence="1">
    <location>
        <begin position="32"/>
        <end position="50"/>
    </location>
</feature>
<reference evidence="3 4" key="1">
    <citation type="submission" date="2020-08" db="EMBL/GenBank/DDBJ databases">
        <title>Genome sequence of Hymenobacter qilianensis JCM 19763T.</title>
        <authorList>
            <person name="Hyun D.-W."/>
            <person name="Bae J.-W."/>
        </authorList>
    </citation>
    <scope>NUCLEOTIDE SEQUENCE [LARGE SCALE GENOMIC DNA]</scope>
    <source>
        <strain evidence="3 4">JCM 19763</strain>
    </source>
</reference>
<dbReference type="SMART" id="SM00014">
    <property type="entry name" value="acidPPc"/>
    <property type="match status" value="1"/>
</dbReference>
<dbReference type="AlphaFoldDB" id="A0A7H0GZU1"/>
<dbReference type="KEGG" id="hqi:H9L05_09880"/>
<evidence type="ECO:0000313" key="4">
    <source>
        <dbReference type="Proteomes" id="UP000516093"/>
    </source>
</evidence>
<dbReference type="SUPFAM" id="SSF48317">
    <property type="entry name" value="Acid phosphatase/Vanadium-dependent haloperoxidase"/>
    <property type="match status" value="1"/>
</dbReference>
<dbReference type="EMBL" id="CP060784">
    <property type="protein sequence ID" value="QNP53807.1"/>
    <property type="molecule type" value="Genomic_DNA"/>
</dbReference>
<gene>
    <name evidence="3" type="ORF">H9L05_09880</name>
</gene>
<dbReference type="InterPro" id="IPR036938">
    <property type="entry name" value="PAP2/HPO_sf"/>
</dbReference>
<dbReference type="Pfam" id="PF01569">
    <property type="entry name" value="PAP2"/>
    <property type="match status" value="1"/>
</dbReference>
<sequence>MNTIVRSFFVFLTLSAAVPGFGQQRSPYRTDFGIDAPITGALIIGTAVGLNGMQKKDGISDAEAFALRREDVNRFDRFAAGYSSESAKRISDYPFYGSLAAPVALFLLDRDMSKKFGQLGALYIQTLAVTGTLFTSTVALTERSRPLAYNASLDIDQRSNRNSTNSFFAGHTAATATATFFMAKVFNDFHPNSQARPYVWAAAAAVPATVGYLRLRAGKHFLSDNLIGYAVGAGAGILVPHLHKVNRSGKGFSLLPVQGFTPNGYSYSGFSLTRQL</sequence>
<organism evidence="3 4">
    <name type="scientific">Hymenobacter qilianensis</name>
    <dbReference type="NCBI Taxonomy" id="1385715"/>
    <lineage>
        <taxon>Bacteria</taxon>
        <taxon>Pseudomonadati</taxon>
        <taxon>Bacteroidota</taxon>
        <taxon>Cytophagia</taxon>
        <taxon>Cytophagales</taxon>
        <taxon>Hymenobacteraceae</taxon>
        <taxon>Hymenobacter</taxon>
    </lineage>
</organism>
<feature type="transmembrane region" description="Helical" evidence="1">
    <location>
        <begin position="120"/>
        <end position="140"/>
    </location>
</feature>